<dbReference type="InterPro" id="IPR029066">
    <property type="entry name" value="PLP-binding_barrel"/>
</dbReference>
<dbReference type="AlphaFoldDB" id="A0A6L9EDC4"/>
<dbReference type="InterPro" id="IPR042208">
    <property type="entry name" value="D-ser_dehydrat-like_sf"/>
</dbReference>
<accession>A0A6L9EDC4</accession>
<dbReference type="InterPro" id="IPR026956">
    <property type="entry name" value="D-ser_dehydrat-like_dom"/>
</dbReference>
<evidence type="ECO:0000259" key="3">
    <source>
        <dbReference type="SMART" id="SM01119"/>
    </source>
</evidence>
<dbReference type="Proteomes" id="UP000475249">
    <property type="component" value="Unassembled WGS sequence"/>
</dbReference>
<dbReference type="Gene3D" id="3.20.20.10">
    <property type="entry name" value="Alanine racemase"/>
    <property type="match status" value="1"/>
</dbReference>
<organism evidence="4 5">
    <name type="scientific">Poritiphilus flavus</name>
    <dbReference type="NCBI Taxonomy" id="2697053"/>
    <lineage>
        <taxon>Bacteria</taxon>
        <taxon>Pseudomonadati</taxon>
        <taxon>Bacteroidota</taxon>
        <taxon>Flavobacteriia</taxon>
        <taxon>Flavobacteriales</taxon>
        <taxon>Flavobacteriaceae</taxon>
        <taxon>Poritiphilus</taxon>
    </lineage>
</organism>
<comment type="similarity">
    <text evidence="1">Belongs to the DSD1 family.</text>
</comment>
<dbReference type="RefSeq" id="WP_161435758.1">
    <property type="nucleotide sequence ID" value="NZ_WXYO01000005.1"/>
</dbReference>
<dbReference type="Pfam" id="PF14031">
    <property type="entry name" value="D-ser_dehydrat"/>
    <property type="match status" value="1"/>
</dbReference>
<dbReference type="InterPro" id="IPR001608">
    <property type="entry name" value="Ala_racemase_N"/>
</dbReference>
<dbReference type="PANTHER" id="PTHR28004">
    <property type="entry name" value="ZGC:162816-RELATED"/>
    <property type="match status" value="1"/>
</dbReference>
<keyword evidence="2" id="KW-0456">Lyase</keyword>
<dbReference type="SMART" id="SM01119">
    <property type="entry name" value="D-ser_dehydrat"/>
    <property type="match status" value="1"/>
</dbReference>
<dbReference type="Pfam" id="PF01168">
    <property type="entry name" value="Ala_racemase_N"/>
    <property type="match status" value="1"/>
</dbReference>
<feature type="domain" description="D-serine dehydratase-like" evidence="3">
    <location>
        <begin position="262"/>
        <end position="351"/>
    </location>
</feature>
<sequence>MNSSLWYEVKDADEVPSPSLLVYPERVKKNIQTMIGMVADVNRLRPHIKTHKSGDIIDLQVAQGIRKFKCATLTEAELLGQKEVDDVLWAYQPLGPHICNFIKLIKTYRNTSFSTLVDNSDSISAISEAAEKAGITVSLYLDLNVGMNRTGVEPGEYAIALYQKIYEDPNLEATGLHAYDGHIRDPDPVARKKDCDQAFEKVTRLKSQLEQMGMLVPTVVAGGSPSFPFHAKRPGVEVSPGTTLLWDERYATLFDDMDFIPAAVLFTRVLSKPAPGILCLDLGHKSVAPEMNFPRVRIFGMEALKQVSQSEEHLVLSNENLVDFKIGQACYALPMHICPTVAKYPEMLTVEDGELSGSWKVHARDH</sequence>
<dbReference type="GO" id="GO:0036088">
    <property type="term" value="P:D-serine catabolic process"/>
    <property type="evidence" value="ECO:0007669"/>
    <property type="project" value="TreeGrafter"/>
</dbReference>
<proteinExistence type="inferred from homology"/>
<dbReference type="GO" id="GO:0008721">
    <property type="term" value="F:D-serine ammonia-lyase activity"/>
    <property type="evidence" value="ECO:0007669"/>
    <property type="project" value="TreeGrafter"/>
</dbReference>
<protein>
    <submittedName>
        <fullName evidence="4">D-TA family PLP-dependent enzyme</fullName>
    </submittedName>
</protein>
<evidence type="ECO:0000313" key="4">
    <source>
        <dbReference type="EMBL" id="NAS12730.1"/>
    </source>
</evidence>
<evidence type="ECO:0000313" key="5">
    <source>
        <dbReference type="Proteomes" id="UP000475249"/>
    </source>
</evidence>
<dbReference type="PANTHER" id="PTHR28004:SF2">
    <property type="entry name" value="D-SERINE DEHYDRATASE"/>
    <property type="match status" value="1"/>
</dbReference>
<reference evidence="4 5" key="1">
    <citation type="submission" date="2020-01" db="EMBL/GenBank/DDBJ databases">
        <title>Bacteria diversity of Porities sp.</title>
        <authorList>
            <person name="Wang G."/>
        </authorList>
    </citation>
    <scope>NUCLEOTIDE SEQUENCE [LARGE SCALE GENOMIC DNA]</scope>
    <source>
        <strain evidence="4 5">R33</strain>
    </source>
</reference>
<keyword evidence="5" id="KW-1185">Reference proteome</keyword>
<dbReference type="SUPFAM" id="SSF51419">
    <property type="entry name" value="PLP-binding barrel"/>
    <property type="match status" value="1"/>
</dbReference>
<comment type="caution">
    <text evidence="4">The sequence shown here is derived from an EMBL/GenBank/DDBJ whole genome shotgun (WGS) entry which is preliminary data.</text>
</comment>
<dbReference type="CDD" id="cd06821">
    <property type="entry name" value="PLPDE_III_D-TA"/>
    <property type="match status" value="1"/>
</dbReference>
<gene>
    <name evidence="4" type="ORF">GTQ38_11995</name>
</gene>
<evidence type="ECO:0000256" key="1">
    <source>
        <dbReference type="ARBA" id="ARBA00005323"/>
    </source>
</evidence>
<name>A0A6L9EDC4_9FLAO</name>
<dbReference type="InterPro" id="IPR051466">
    <property type="entry name" value="D-amino_acid_metab_enzyme"/>
</dbReference>
<evidence type="ECO:0000256" key="2">
    <source>
        <dbReference type="ARBA" id="ARBA00023239"/>
    </source>
</evidence>
<dbReference type="EMBL" id="WXYO01000005">
    <property type="protein sequence ID" value="NAS12730.1"/>
    <property type="molecule type" value="Genomic_DNA"/>
</dbReference>
<dbReference type="Gene3D" id="2.40.37.20">
    <property type="entry name" value="D-serine dehydratase-like domain"/>
    <property type="match status" value="1"/>
</dbReference>